<dbReference type="InterPro" id="IPR004474">
    <property type="entry name" value="LytR_CpsA_psr"/>
</dbReference>
<name>A0A174RKN0_9FIRM</name>
<gene>
    <name evidence="2" type="ORF">GNE07_13780</name>
</gene>
<dbReference type="InterPro" id="IPR050922">
    <property type="entry name" value="LytR/CpsA/Psr_CW_biosynth"/>
</dbReference>
<dbReference type="PANTHER" id="PTHR33392">
    <property type="entry name" value="POLYISOPRENYL-TEICHOIC ACID--PEPTIDOGLYCAN TEICHOIC ACID TRANSFERASE TAGU"/>
    <property type="match status" value="1"/>
</dbReference>
<dbReference type="PANTHER" id="PTHR33392:SF6">
    <property type="entry name" value="POLYISOPRENYL-TEICHOIC ACID--PEPTIDOGLYCAN TEICHOIC ACID TRANSFERASE TAGU"/>
    <property type="match status" value="1"/>
</dbReference>
<dbReference type="Gene3D" id="3.40.630.190">
    <property type="entry name" value="LCP protein"/>
    <property type="match status" value="1"/>
</dbReference>
<accession>A0A174RKN0</accession>
<dbReference type="Pfam" id="PF03816">
    <property type="entry name" value="LytR_cpsA_psr"/>
    <property type="match status" value="1"/>
</dbReference>
<evidence type="ECO:0000313" key="2">
    <source>
        <dbReference type="EMBL" id="MUB64127.1"/>
    </source>
</evidence>
<dbReference type="AlphaFoldDB" id="A0A174RKN0"/>
<dbReference type="Proteomes" id="UP000434223">
    <property type="component" value="Unassembled WGS sequence"/>
</dbReference>
<comment type="similarity">
    <text evidence="1">Belongs to the LytR/CpsA/Psr (LCP) family.</text>
</comment>
<proteinExistence type="inferred from homology"/>
<dbReference type="OrthoDB" id="9782542at2"/>
<dbReference type="NCBIfam" id="TIGR00350">
    <property type="entry name" value="lytR_cpsA_psr"/>
    <property type="match status" value="1"/>
</dbReference>
<dbReference type="EMBL" id="WNME01000008">
    <property type="protein sequence ID" value="MUB64127.1"/>
    <property type="molecule type" value="Genomic_DNA"/>
</dbReference>
<organism evidence="2 3">
    <name type="scientific">Hungatella hathewayi</name>
    <dbReference type="NCBI Taxonomy" id="154046"/>
    <lineage>
        <taxon>Bacteria</taxon>
        <taxon>Bacillati</taxon>
        <taxon>Bacillota</taxon>
        <taxon>Clostridia</taxon>
        <taxon>Lachnospirales</taxon>
        <taxon>Lachnospiraceae</taxon>
        <taxon>Hungatella</taxon>
    </lineage>
</organism>
<protein>
    <submittedName>
        <fullName evidence="2">LytR family transcriptional regulator</fullName>
    </submittedName>
</protein>
<sequence length="343" mass="38717">MAKRWKWGFVILAAVWAALFGTMLGYAWNVTHQAEPMLKVPMEQVQNTNISEVAQETMDRFWTVAVFGVDSREGKLGKGTRSDMEMVLNINLKTGEIRMVSVYRDTYVKIDEKNKYDKINQAYFEGGPAQAIWALSENMDLNIDDYVSFSWKAVADAINLLGGIDVEISPEEFKVINGFITETVESTGVGSHHLKKAGVNHLDGVQAVAYARLRKMDTDFMRTKRQRLVAELVLEKLKEADLGTVRQLAFSILPQVSSSVGMKDILSLAGTVSKFHLTETEGFPFELKDALVGKKDCVIPVTLRDNVIRLHQFLFDEEEYVPSKQVDEISRQIELRTAKSKKK</sequence>
<dbReference type="GeneID" id="93149195"/>
<evidence type="ECO:0000256" key="1">
    <source>
        <dbReference type="ARBA" id="ARBA00006068"/>
    </source>
</evidence>
<evidence type="ECO:0000313" key="3">
    <source>
        <dbReference type="Proteomes" id="UP000434223"/>
    </source>
</evidence>
<dbReference type="RefSeq" id="WP_022032283.1">
    <property type="nucleotide sequence ID" value="NZ_CAJKZF010000008.1"/>
</dbReference>
<reference evidence="2 3" key="1">
    <citation type="submission" date="2019-09" db="EMBL/GenBank/DDBJ databases">
        <title>Draft genome sequencing of Hungatella hathewayi 123Y-2.</title>
        <authorList>
            <person name="Lv Q."/>
            <person name="Li S."/>
        </authorList>
    </citation>
    <scope>NUCLEOTIDE SEQUENCE [LARGE SCALE GENOMIC DNA]</scope>
    <source>
        <strain evidence="2 3">123Y-2</strain>
    </source>
</reference>
<comment type="caution">
    <text evidence="2">The sequence shown here is derived from an EMBL/GenBank/DDBJ whole genome shotgun (WGS) entry which is preliminary data.</text>
</comment>